<feature type="transmembrane region" description="Helical" evidence="1">
    <location>
        <begin position="184"/>
        <end position="204"/>
    </location>
</feature>
<organism evidence="3 4">
    <name type="scientific">Heterorhabditis bacteriophora</name>
    <name type="common">Entomopathogenic nematode worm</name>
    <dbReference type="NCBI Taxonomy" id="37862"/>
    <lineage>
        <taxon>Eukaryota</taxon>
        <taxon>Metazoa</taxon>
        <taxon>Ecdysozoa</taxon>
        <taxon>Nematoda</taxon>
        <taxon>Chromadorea</taxon>
        <taxon>Rhabditida</taxon>
        <taxon>Rhabditina</taxon>
        <taxon>Rhabditomorpha</taxon>
        <taxon>Strongyloidea</taxon>
        <taxon>Heterorhabditidae</taxon>
        <taxon>Heterorhabditis</taxon>
    </lineage>
</organism>
<name>A0A1I7XHS3_HETBA</name>
<proteinExistence type="predicted"/>
<keyword evidence="3" id="KW-1185">Reference proteome</keyword>
<feature type="transmembrane region" description="Helical" evidence="1">
    <location>
        <begin position="148"/>
        <end position="172"/>
    </location>
</feature>
<keyword evidence="1" id="KW-0472">Membrane</keyword>
<evidence type="ECO:0000256" key="2">
    <source>
        <dbReference type="SAM" id="SignalP"/>
    </source>
</evidence>
<feature type="signal peptide" evidence="2">
    <location>
        <begin position="1"/>
        <end position="19"/>
    </location>
</feature>
<evidence type="ECO:0000313" key="3">
    <source>
        <dbReference type="Proteomes" id="UP000095283"/>
    </source>
</evidence>
<evidence type="ECO:0000256" key="1">
    <source>
        <dbReference type="SAM" id="Phobius"/>
    </source>
</evidence>
<keyword evidence="1" id="KW-0812">Transmembrane</keyword>
<protein>
    <submittedName>
        <fullName evidence="4">RING-CH-type domain-containing protein</fullName>
    </submittedName>
</protein>
<reference evidence="4" key="1">
    <citation type="submission" date="2016-11" db="UniProtKB">
        <authorList>
            <consortium name="WormBaseParasite"/>
        </authorList>
    </citation>
    <scope>IDENTIFICATION</scope>
</reference>
<dbReference type="AlphaFoldDB" id="A0A1I7XHS3"/>
<keyword evidence="2" id="KW-0732">Signal</keyword>
<accession>A0A1I7XHS3</accession>
<dbReference type="Proteomes" id="UP000095283">
    <property type="component" value="Unplaced"/>
</dbReference>
<feature type="chain" id="PRO_5009311175" evidence="2">
    <location>
        <begin position="20"/>
        <end position="222"/>
    </location>
</feature>
<sequence length="222" mass="25915">MKHWIMVFMLAFLCSEVSTLDCIQCDKNAAWYSEEEHERHIELCQNGLIRPAPCHNKSHTHCIVSWYRSGGSKGKIHDKYHCKAPLIIVFRKHRHKFRNICKYVTFQVRHLITKEQKDMRKETTTLFVEVCSESCPGGECINGAQMPIIIAVILLTTILLARCCNILYMNFYATYPQLFPHYGVVFRFALFHVTLSLVVRKFAWSQYTVLIMVMERSSVCMI</sequence>
<dbReference type="WBParaSite" id="Hba_17058">
    <property type="protein sequence ID" value="Hba_17058"/>
    <property type="gene ID" value="Hba_17058"/>
</dbReference>
<keyword evidence="1" id="KW-1133">Transmembrane helix</keyword>
<evidence type="ECO:0000313" key="4">
    <source>
        <dbReference type="WBParaSite" id="Hba_17058"/>
    </source>
</evidence>